<evidence type="ECO:0000313" key="8">
    <source>
        <dbReference type="EMBL" id="KAL1897474.1"/>
    </source>
</evidence>
<dbReference type="PROSITE" id="PS50850">
    <property type="entry name" value="MFS"/>
    <property type="match status" value="1"/>
</dbReference>
<keyword evidence="2 6" id="KW-0812">Transmembrane</keyword>
<evidence type="ECO:0000259" key="7">
    <source>
        <dbReference type="PROSITE" id="PS50850"/>
    </source>
</evidence>
<feature type="transmembrane region" description="Helical" evidence="6">
    <location>
        <begin position="200"/>
        <end position="224"/>
    </location>
</feature>
<feature type="transmembrane region" description="Helical" evidence="6">
    <location>
        <begin position="342"/>
        <end position="360"/>
    </location>
</feature>
<sequence length="507" mass="55957">MATAEQKIAPSMSKSEMGQHLETGLASSGTDSGLDGLSVDHRDYLVEKHGTAELDPVPSFDDADPLNWPKHWKIINLILVAFHAMMATFTAAAIQSAFVNIAEDLEISVQRASYLTSLVIAVLGGAPLIWRPLAHVYGRRPVFLVSLICSLVGNIGCAASHSYATMAFCRALTAFFIAPAIAIGSGVVTEIFFKRDRGLYMGIWATMVTLGVPIAPFIFGFVALRVGYRWIYYVLAIVNAVQFILYFFFGHESRYIPNNNLERKSSGFVGRYLNFRRIDPTPLSAVDFIRPLFLFARPCVIIPTAAYSMVFLWGSIMISIEIPQIFPESFGFNTQQVGLQNIALIIGTVLGEQIGGRMSDAWMRLGNRSSNASRSRPEHRLWLSYIGFVLTLVGVVVFLVQLDHAVEKEEWNVTPLIGAAIAAAGNQIVTTVMITYAVDCYREEAASIGVFVTFVRQIWGFIGPFWFPEMIAELGFVKSIGVPIAMVVGVSVVPTIIVQCFGNRWRK</sequence>
<feature type="transmembrane region" description="Helical" evidence="6">
    <location>
        <begin position="170"/>
        <end position="193"/>
    </location>
</feature>
<evidence type="ECO:0000313" key="9">
    <source>
        <dbReference type="Proteomes" id="UP001583186"/>
    </source>
</evidence>
<feature type="transmembrane region" description="Helical" evidence="6">
    <location>
        <begin position="142"/>
        <end position="164"/>
    </location>
</feature>
<comment type="subcellular location">
    <subcellularLocation>
        <location evidence="1">Membrane</location>
        <topology evidence="1">Multi-pass membrane protein</topology>
    </subcellularLocation>
</comment>
<name>A0ABR3ZA41_9PEZI</name>
<protein>
    <recommendedName>
        <fullName evidence="7">Major facilitator superfamily (MFS) profile domain-containing protein</fullName>
    </recommendedName>
</protein>
<dbReference type="PANTHER" id="PTHR23502:SF2">
    <property type="entry name" value="TRANSPORTER, PUTATIVE (AFU_ORTHOLOGUE AFUA_2G08910)-RELATED"/>
    <property type="match status" value="1"/>
</dbReference>
<reference evidence="8 9" key="1">
    <citation type="journal article" date="2024" name="IMA Fungus">
        <title>IMA Genome - F19 : A genome assembly and annotation guide to empower mycologists, including annotated draft genome sequences of Ceratocystis pirilliformis, Diaporthe australafricana, Fusarium ophioides, Paecilomyces lecythidis, and Sporothrix stenoceras.</title>
        <authorList>
            <person name="Aylward J."/>
            <person name="Wilson A.M."/>
            <person name="Visagie C.M."/>
            <person name="Spraker J."/>
            <person name="Barnes I."/>
            <person name="Buitendag C."/>
            <person name="Ceriani C."/>
            <person name="Del Mar Angel L."/>
            <person name="du Plessis D."/>
            <person name="Fuchs T."/>
            <person name="Gasser K."/>
            <person name="Kramer D."/>
            <person name="Li W."/>
            <person name="Munsamy K."/>
            <person name="Piso A."/>
            <person name="Price J.L."/>
            <person name="Sonnekus B."/>
            <person name="Thomas C."/>
            <person name="van der Nest A."/>
            <person name="van Dijk A."/>
            <person name="van Heerden A."/>
            <person name="van Vuuren N."/>
            <person name="Yilmaz N."/>
            <person name="Duong T.A."/>
            <person name="van der Merwe N.A."/>
            <person name="Wingfield M.J."/>
            <person name="Wingfield B.D."/>
        </authorList>
    </citation>
    <scope>NUCLEOTIDE SEQUENCE [LARGE SCALE GENOMIC DNA]</scope>
    <source>
        <strain evidence="8 9">CMW 5346</strain>
    </source>
</reference>
<organism evidence="8 9">
    <name type="scientific">Sporothrix stenoceras</name>
    <dbReference type="NCBI Taxonomy" id="5173"/>
    <lineage>
        <taxon>Eukaryota</taxon>
        <taxon>Fungi</taxon>
        <taxon>Dikarya</taxon>
        <taxon>Ascomycota</taxon>
        <taxon>Pezizomycotina</taxon>
        <taxon>Sordariomycetes</taxon>
        <taxon>Sordariomycetidae</taxon>
        <taxon>Ophiostomatales</taxon>
        <taxon>Ophiostomataceae</taxon>
        <taxon>Sporothrix</taxon>
    </lineage>
</organism>
<dbReference type="InterPro" id="IPR011701">
    <property type="entry name" value="MFS"/>
</dbReference>
<proteinExistence type="predicted"/>
<evidence type="ECO:0000256" key="2">
    <source>
        <dbReference type="ARBA" id="ARBA00022692"/>
    </source>
</evidence>
<accession>A0ABR3ZA41</accession>
<feature type="transmembrane region" description="Helical" evidence="6">
    <location>
        <begin position="300"/>
        <end position="322"/>
    </location>
</feature>
<dbReference type="Pfam" id="PF07690">
    <property type="entry name" value="MFS_1"/>
    <property type="match status" value="1"/>
</dbReference>
<feature type="region of interest" description="Disordered" evidence="5">
    <location>
        <begin position="1"/>
        <end position="32"/>
    </location>
</feature>
<feature type="transmembrane region" description="Helical" evidence="6">
    <location>
        <begin position="381"/>
        <end position="402"/>
    </location>
</feature>
<evidence type="ECO:0000256" key="4">
    <source>
        <dbReference type="ARBA" id="ARBA00023136"/>
    </source>
</evidence>
<feature type="transmembrane region" description="Helical" evidence="6">
    <location>
        <begin position="111"/>
        <end position="130"/>
    </location>
</feature>
<feature type="domain" description="Major facilitator superfamily (MFS) profile" evidence="7">
    <location>
        <begin position="76"/>
        <end position="506"/>
    </location>
</feature>
<gene>
    <name evidence="8" type="ORF">Sste5346_004212</name>
</gene>
<evidence type="ECO:0000256" key="6">
    <source>
        <dbReference type="SAM" id="Phobius"/>
    </source>
</evidence>
<keyword evidence="4 6" id="KW-0472">Membrane</keyword>
<keyword evidence="9" id="KW-1185">Reference proteome</keyword>
<feature type="compositionally biased region" description="Low complexity" evidence="5">
    <location>
        <begin position="23"/>
        <end position="32"/>
    </location>
</feature>
<dbReference type="InterPro" id="IPR036259">
    <property type="entry name" value="MFS_trans_sf"/>
</dbReference>
<dbReference type="SUPFAM" id="SSF103473">
    <property type="entry name" value="MFS general substrate transporter"/>
    <property type="match status" value="1"/>
</dbReference>
<feature type="transmembrane region" description="Helical" evidence="6">
    <location>
        <begin position="479"/>
        <end position="501"/>
    </location>
</feature>
<dbReference type="EMBL" id="JAWCUI010000019">
    <property type="protein sequence ID" value="KAL1897474.1"/>
    <property type="molecule type" value="Genomic_DNA"/>
</dbReference>
<evidence type="ECO:0000256" key="3">
    <source>
        <dbReference type="ARBA" id="ARBA00022989"/>
    </source>
</evidence>
<evidence type="ECO:0000256" key="5">
    <source>
        <dbReference type="SAM" id="MobiDB-lite"/>
    </source>
</evidence>
<keyword evidence="3 6" id="KW-1133">Transmembrane helix</keyword>
<dbReference type="Gene3D" id="1.20.1250.20">
    <property type="entry name" value="MFS general substrate transporter like domains"/>
    <property type="match status" value="1"/>
</dbReference>
<feature type="transmembrane region" description="Helical" evidence="6">
    <location>
        <begin position="230"/>
        <end position="249"/>
    </location>
</feature>
<dbReference type="Proteomes" id="UP001583186">
    <property type="component" value="Unassembled WGS sequence"/>
</dbReference>
<dbReference type="PANTHER" id="PTHR23502">
    <property type="entry name" value="MAJOR FACILITATOR SUPERFAMILY"/>
    <property type="match status" value="1"/>
</dbReference>
<dbReference type="InterPro" id="IPR020846">
    <property type="entry name" value="MFS_dom"/>
</dbReference>
<feature type="transmembrane region" description="Helical" evidence="6">
    <location>
        <begin position="445"/>
        <end position="467"/>
    </location>
</feature>
<feature type="transmembrane region" description="Helical" evidence="6">
    <location>
        <begin position="414"/>
        <end position="438"/>
    </location>
</feature>
<evidence type="ECO:0000256" key="1">
    <source>
        <dbReference type="ARBA" id="ARBA00004141"/>
    </source>
</evidence>
<comment type="caution">
    <text evidence="8">The sequence shown here is derived from an EMBL/GenBank/DDBJ whole genome shotgun (WGS) entry which is preliminary data.</text>
</comment>
<feature type="transmembrane region" description="Helical" evidence="6">
    <location>
        <begin position="74"/>
        <end position="99"/>
    </location>
</feature>